<proteinExistence type="predicted"/>
<comment type="caution">
    <text evidence="2">The sequence shown here is derived from an EMBL/GenBank/DDBJ whole genome shotgun (WGS) entry which is preliminary data.</text>
</comment>
<dbReference type="AlphaFoldDB" id="A0ABD5PIZ0"/>
<dbReference type="RefSeq" id="WP_267620998.1">
    <property type="nucleotide sequence ID" value="NZ_JAODIW010000005.1"/>
</dbReference>
<protein>
    <submittedName>
        <fullName evidence="2">BtrH N-terminal domain-containing protein</fullName>
    </submittedName>
</protein>
<gene>
    <name evidence="2" type="ORF">ACFO0N_22015</name>
</gene>
<feature type="domain" description="Butirosin biosynthesis protein H N-terminal" evidence="1">
    <location>
        <begin position="14"/>
        <end position="82"/>
    </location>
</feature>
<evidence type="ECO:0000259" key="1">
    <source>
        <dbReference type="Pfam" id="PF14399"/>
    </source>
</evidence>
<keyword evidence="3" id="KW-1185">Reference proteome</keyword>
<organism evidence="2 3">
    <name type="scientific">Halobium salinum</name>
    <dbReference type="NCBI Taxonomy" id="1364940"/>
    <lineage>
        <taxon>Archaea</taxon>
        <taxon>Methanobacteriati</taxon>
        <taxon>Methanobacteriota</taxon>
        <taxon>Stenosarchaea group</taxon>
        <taxon>Halobacteria</taxon>
        <taxon>Halobacteriales</taxon>
        <taxon>Haloferacaceae</taxon>
        <taxon>Halobium</taxon>
    </lineage>
</organism>
<dbReference type="Proteomes" id="UP001595921">
    <property type="component" value="Unassembled WGS sequence"/>
</dbReference>
<dbReference type="EMBL" id="JBHSDS010000017">
    <property type="protein sequence ID" value="MFC4360625.1"/>
    <property type="molecule type" value="Genomic_DNA"/>
</dbReference>
<evidence type="ECO:0000313" key="2">
    <source>
        <dbReference type="EMBL" id="MFC4360625.1"/>
    </source>
</evidence>
<dbReference type="InterPro" id="IPR026935">
    <property type="entry name" value="BtrH_N"/>
</dbReference>
<reference evidence="2 3" key="1">
    <citation type="journal article" date="2019" name="Int. J. Syst. Evol. Microbiol.">
        <title>The Global Catalogue of Microorganisms (GCM) 10K type strain sequencing project: providing services to taxonomists for standard genome sequencing and annotation.</title>
        <authorList>
            <consortium name="The Broad Institute Genomics Platform"/>
            <consortium name="The Broad Institute Genome Sequencing Center for Infectious Disease"/>
            <person name="Wu L."/>
            <person name="Ma J."/>
        </authorList>
    </citation>
    <scope>NUCLEOTIDE SEQUENCE [LARGE SCALE GENOMIC DNA]</scope>
    <source>
        <strain evidence="2 3">CGMCC 1.12553</strain>
    </source>
</reference>
<name>A0ABD5PIZ0_9EURY</name>
<sequence length="84" mass="9451">MVYLDGFDHQTGSHCGSAALRNLAEYHHWGLDEAACFGFGAGLGFELLELSGQKWAAFRPCARSFEPAFFERMRVPHRVTEETD</sequence>
<evidence type="ECO:0000313" key="3">
    <source>
        <dbReference type="Proteomes" id="UP001595921"/>
    </source>
</evidence>
<dbReference type="Pfam" id="PF14399">
    <property type="entry name" value="BtrH_N"/>
    <property type="match status" value="1"/>
</dbReference>
<accession>A0ABD5PIZ0</accession>